<dbReference type="InterPro" id="IPR029016">
    <property type="entry name" value="GAF-like_dom_sf"/>
</dbReference>
<dbReference type="RefSeq" id="WP_094335610.1">
    <property type="nucleotide sequence ID" value="NZ_NFIE01000012.1"/>
</dbReference>
<dbReference type="InterPro" id="IPR001932">
    <property type="entry name" value="PPM-type_phosphatase-like_dom"/>
</dbReference>
<evidence type="ECO:0000259" key="2">
    <source>
        <dbReference type="PROSITE" id="PS50112"/>
    </source>
</evidence>
<dbReference type="Proteomes" id="UP000195781">
    <property type="component" value="Unassembled WGS sequence"/>
</dbReference>
<dbReference type="Gene3D" id="3.60.40.10">
    <property type="entry name" value="PPM-type phosphatase domain"/>
    <property type="match status" value="1"/>
</dbReference>
<dbReference type="CDD" id="cd00130">
    <property type="entry name" value="PAS"/>
    <property type="match status" value="1"/>
</dbReference>
<proteinExistence type="predicted"/>
<dbReference type="InterPro" id="IPR035965">
    <property type="entry name" value="PAS-like_dom_sf"/>
</dbReference>
<evidence type="ECO:0000313" key="3">
    <source>
        <dbReference type="EMBL" id="OUN88514.1"/>
    </source>
</evidence>
<dbReference type="Pfam" id="PF13185">
    <property type="entry name" value="GAF_2"/>
    <property type="match status" value="1"/>
</dbReference>
<organism evidence="3 4">
    <name type="scientific">[Collinsella] massiliensis</name>
    <dbReference type="NCBI Taxonomy" id="1232426"/>
    <lineage>
        <taxon>Bacteria</taxon>
        <taxon>Bacillati</taxon>
        <taxon>Actinomycetota</taxon>
        <taxon>Coriobacteriia</taxon>
        <taxon>Coriobacteriales</taxon>
        <taxon>Coriobacteriaceae</taxon>
        <taxon>Enorma</taxon>
    </lineage>
</organism>
<dbReference type="GO" id="GO:0016791">
    <property type="term" value="F:phosphatase activity"/>
    <property type="evidence" value="ECO:0007669"/>
    <property type="project" value="TreeGrafter"/>
</dbReference>
<evidence type="ECO:0000256" key="1">
    <source>
        <dbReference type="ARBA" id="ARBA00022801"/>
    </source>
</evidence>
<evidence type="ECO:0000313" key="4">
    <source>
        <dbReference type="Proteomes" id="UP000195781"/>
    </source>
</evidence>
<dbReference type="Gene3D" id="3.30.450.20">
    <property type="entry name" value="PAS domain"/>
    <property type="match status" value="1"/>
</dbReference>
<dbReference type="PANTHER" id="PTHR43156:SF2">
    <property type="entry name" value="STAGE II SPORULATION PROTEIN E"/>
    <property type="match status" value="1"/>
</dbReference>
<feature type="domain" description="PAS" evidence="2">
    <location>
        <begin position="8"/>
        <end position="79"/>
    </location>
</feature>
<keyword evidence="1" id="KW-0378">Hydrolase</keyword>
<dbReference type="PANTHER" id="PTHR43156">
    <property type="entry name" value="STAGE II SPORULATION PROTEIN E-RELATED"/>
    <property type="match status" value="1"/>
</dbReference>
<name>A0A1Y3XSK9_9ACTN</name>
<protein>
    <submittedName>
        <fullName evidence="3">Protein serine phosphatase</fullName>
    </submittedName>
</protein>
<dbReference type="OrthoDB" id="5241041at2"/>
<dbReference type="InterPro" id="IPR000014">
    <property type="entry name" value="PAS"/>
</dbReference>
<gene>
    <name evidence="3" type="ORF">B5G02_06265</name>
</gene>
<dbReference type="InterPro" id="IPR003018">
    <property type="entry name" value="GAF"/>
</dbReference>
<dbReference type="AlphaFoldDB" id="A0A1Y3XSK9"/>
<comment type="caution">
    <text evidence="3">The sequence shown here is derived from an EMBL/GenBank/DDBJ whole genome shotgun (WGS) entry which is preliminary data.</text>
</comment>
<accession>A0A1Y3XSK9</accession>
<dbReference type="Gene3D" id="3.30.450.40">
    <property type="match status" value="1"/>
</dbReference>
<dbReference type="InterPro" id="IPR036457">
    <property type="entry name" value="PPM-type-like_dom_sf"/>
</dbReference>
<sequence length="780" mass="85277">MESSGRDELAELTRVAELTSDAVVACDLDGSIFHANTRFLELVGMPRERVIDTDVKDLLFSDSFERADGHRLPFLLDGSDCTLMLKLSDGSFVPVLVRAIQVAGSATFRRRLLKRHAARGSALLTVHSLEERYAYDRQMRRMVSELQAANKRLSGTLSVIMSTVGAESLPALLDTVLNKLADALDADGAEVYFSEGGGFKLRAISESLVHDYVPEFIPFGVGVPTYVLRKGSSCRLSIVRPGEDAREDTGSIYDLDMRKSRKLRPQYMPPYKTLIAVPLFFGTQLLGVMELGWKRPTTSRSYDVNVIEVVCDYLSIELMSLVTSMRASRTAELGRSLNHVRDVVYAMGGDKGIAWAEAVAEVRRVLDCHVCPIVHDDERGVFAIDFEGGNRVPLPGDIDQLFFSTTAPAAFVGQSVRDPFSLGQHGPEDEGDLEGTRITRIERLSRVGRWLASHGLPDQGAFVEVRGINGPSNLAAMKGDEPGLVALGSPVPARFLLLRDDSQEPIDDIEFDYLTRLAHEFELREREESEHTETTRIAQTLQAGMKSALGEVPGIIGDALYSSATRQALVGGDFYTLMRLPDDRAVMILGDVSGKGVEAASMSALVKTALTAYAWEGLSPVAMVRALNAMLMSFSRVETFATMFVARLDLRRGEATYCSAGHPPSMLLREAHGEDGKGAAREAELLSTQSGVVGAFESMAYQGGTFTFSPGDILFMYTDGAIEARNAEGEFFGEQRLREILLERSADGARGLCQGVLDELDAFTDSSLEDDIALVALEFE</sequence>
<dbReference type="InterPro" id="IPR052016">
    <property type="entry name" value="Bact_Sigma-Reg"/>
</dbReference>
<reference evidence="4" key="1">
    <citation type="submission" date="2017-04" db="EMBL/GenBank/DDBJ databases">
        <title>Function of individual gut microbiota members based on whole genome sequencing of pure cultures obtained from chicken caecum.</title>
        <authorList>
            <person name="Medvecky M."/>
            <person name="Cejkova D."/>
            <person name="Polansky O."/>
            <person name="Karasova D."/>
            <person name="Kubasova T."/>
            <person name="Cizek A."/>
            <person name="Rychlik I."/>
        </authorList>
    </citation>
    <scope>NUCLEOTIDE SEQUENCE [LARGE SCALE GENOMIC DNA]</scope>
    <source>
        <strain evidence="4">An5</strain>
    </source>
</reference>
<dbReference type="NCBIfam" id="TIGR00229">
    <property type="entry name" value="sensory_box"/>
    <property type="match status" value="1"/>
</dbReference>
<dbReference type="PROSITE" id="PS50112">
    <property type="entry name" value="PAS"/>
    <property type="match status" value="1"/>
</dbReference>
<dbReference type="SUPFAM" id="SSF55785">
    <property type="entry name" value="PYP-like sensor domain (PAS domain)"/>
    <property type="match status" value="1"/>
</dbReference>
<keyword evidence="4" id="KW-1185">Reference proteome</keyword>
<dbReference type="Pfam" id="PF07228">
    <property type="entry name" value="SpoIIE"/>
    <property type="match status" value="1"/>
</dbReference>
<dbReference type="SMART" id="SM00331">
    <property type="entry name" value="PP2C_SIG"/>
    <property type="match status" value="1"/>
</dbReference>
<dbReference type="SMART" id="SM00091">
    <property type="entry name" value="PAS"/>
    <property type="match status" value="1"/>
</dbReference>
<dbReference type="SUPFAM" id="SSF55781">
    <property type="entry name" value="GAF domain-like"/>
    <property type="match status" value="1"/>
</dbReference>
<dbReference type="SUPFAM" id="SSF81606">
    <property type="entry name" value="PP2C-like"/>
    <property type="match status" value="1"/>
</dbReference>
<dbReference type="EMBL" id="NFIE01000012">
    <property type="protein sequence ID" value="OUN88514.1"/>
    <property type="molecule type" value="Genomic_DNA"/>
</dbReference>